<reference evidence="2" key="1">
    <citation type="submission" date="2018-06" db="EMBL/GenBank/DDBJ databases">
        <authorList>
            <person name="Zhirakovskaya E."/>
        </authorList>
    </citation>
    <scope>NUCLEOTIDE SEQUENCE</scope>
</reference>
<keyword evidence="1" id="KW-1133">Transmembrane helix</keyword>
<evidence type="ECO:0000256" key="1">
    <source>
        <dbReference type="SAM" id="Phobius"/>
    </source>
</evidence>
<dbReference type="EMBL" id="UOFN01000122">
    <property type="protein sequence ID" value="VAW80021.1"/>
    <property type="molecule type" value="Genomic_DNA"/>
</dbReference>
<organism evidence="2">
    <name type="scientific">hydrothermal vent metagenome</name>
    <dbReference type="NCBI Taxonomy" id="652676"/>
    <lineage>
        <taxon>unclassified sequences</taxon>
        <taxon>metagenomes</taxon>
        <taxon>ecological metagenomes</taxon>
    </lineage>
</organism>
<gene>
    <name evidence="2" type="ORF">MNBD_GAMMA15-754</name>
</gene>
<sequence length="135" mass="15316">MKRQQTGFSLTEALITLLILSIGWLGLGQLQTRLSIATMNRSSEAFAQLTKSTYYEKTVGYDVSDIQNSLPVDERLNTPSSRYDIRVSRITNPPLRNTTIQIEWEEIGNTRNESIPFTLSRGPQPSDTRWLLLSP</sequence>
<dbReference type="Pfam" id="PF07963">
    <property type="entry name" value="N_methyl"/>
    <property type="match status" value="1"/>
</dbReference>
<evidence type="ECO:0000313" key="2">
    <source>
        <dbReference type="EMBL" id="VAW80021.1"/>
    </source>
</evidence>
<keyword evidence="1" id="KW-0472">Membrane</keyword>
<proteinExistence type="predicted"/>
<keyword evidence="1" id="KW-0812">Transmembrane</keyword>
<protein>
    <recommendedName>
        <fullName evidence="3">Prepilin-type N-terminal cleavage/methylation domain-containing protein</fullName>
    </recommendedName>
</protein>
<dbReference type="AlphaFoldDB" id="A0A3B0YKV1"/>
<evidence type="ECO:0008006" key="3">
    <source>
        <dbReference type="Google" id="ProtNLM"/>
    </source>
</evidence>
<accession>A0A3B0YKV1</accession>
<dbReference type="NCBIfam" id="TIGR02532">
    <property type="entry name" value="IV_pilin_GFxxxE"/>
    <property type="match status" value="1"/>
</dbReference>
<dbReference type="InterPro" id="IPR012902">
    <property type="entry name" value="N_methyl_site"/>
</dbReference>
<feature type="transmembrane region" description="Helical" evidence="1">
    <location>
        <begin position="7"/>
        <end position="27"/>
    </location>
</feature>
<name>A0A3B0YKV1_9ZZZZ</name>